<sequence>MHVPGYAKLIAPRAHKHHALFSVYGNERGHKYGLVDAVHKTFHGLRRGNLEFQDGLVVLASRQYASWLQDNEFMAALLDPFKGRRGKKDPPRPQIDVLAAAVDGLHPPHAMGDTAHGFSFFYGPARHIMPKLWQDDGQPNPLRESKLQEAITFKFESPSLNRLHCTLPLANTIFQNGLRSTMLASRWHRPTPRGALVPFGVKEKRSQDVVYFPMSSSLQVYVDSPMVPITVPRKIVAGLGNIVSQIEVGGHEIPASAELETAVSELYTRRAKEGHEFPPGPVGVWAIVVPPGRFQNEDLELLKDWTGDLSRIQTAYDEWGQALAFKDLVHQLLRHGGRVYKILSGGGGWGKKQGLLSLDPETTYSASSEEEDLESFIRSFESRHNGGDQQGVVSPGSWIQYFVSPPMSARPNPPRPYGATMSIALGVSGSATSEEPPSIDGTPEWKVVPEHFGAVSDHGLFLKHDLKGFVSQSKLDVPGSWVGSLKVSNP</sequence>
<gene>
    <name evidence="1" type="ORF">LX32DRAFT_646117</name>
</gene>
<comment type="caution">
    <text evidence="1">The sequence shown here is derived from an EMBL/GenBank/DDBJ whole genome shotgun (WGS) entry which is preliminary data.</text>
</comment>
<name>A0AAD9H4T2_9PEZI</name>
<protein>
    <recommendedName>
        <fullName evidence="3">V-type c subunit family protein</fullName>
    </recommendedName>
</protein>
<accession>A0AAD9H4T2</accession>
<dbReference type="Proteomes" id="UP001232148">
    <property type="component" value="Unassembled WGS sequence"/>
</dbReference>
<organism evidence="1 2">
    <name type="scientific">Colletotrichum zoysiae</name>
    <dbReference type="NCBI Taxonomy" id="1216348"/>
    <lineage>
        <taxon>Eukaryota</taxon>
        <taxon>Fungi</taxon>
        <taxon>Dikarya</taxon>
        <taxon>Ascomycota</taxon>
        <taxon>Pezizomycotina</taxon>
        <taxon>Sordariomycetes</taxon>
        <taxon>Hypocreomycetidae</taxon>
        <taxon>Glomerellales</taxon>
        <taxon>Glomerellaceae</taxon>
        <taxon>Colletotrichum</taxon>
        <taxon>Colletotrichum graminicola species complex</taxon>
    </lineage>
</organism>
<reference evidence="1" key="1">
    <citation type="submission" date="2021-06" db="EMBL/GenBank/DDBJ databases">
        <title>Comparative genomics, transcriptomics and evolutionary studies reveal genomic signatures of adaptation to plant cell wall in hemibiotrophic fungi.</title>
        <authorList>
            <consortium name="DOE Joint Genome Institute"/>
            <person name="Baroncelli R."/>
            <person name="Diaz J.F."/>
            <person name="Benocci T."/>
            <person name="Peng M."/>
            <person name="Battaglia E."/>
            <person name="Haridas S."/>
            <person name="Andreopoulos W."/>
            <person name="Labutti K."/>
            <person name="Pangilinan J."/>
            <person name="Floch G.L."/>
            <person name="Makela M.R."/>
            <person name="Henrissat B."/>
            <person name="Grigoriev I.V."/>
            <person name="Crouch J.A."/>
            <person name="De Vries R.P."/>
            <person name="Sukno S.A."/>
            <person name="Thon M.R."/>
        </authorList>
    </citation>
    <scope>NUCLEOTIDE SEQUENCE</scope>
    <source>
        <strain evidence="1">MAFF235873</strain>
    </source>
</reference>
<keyword evidence="2" id="KW-1185">Reference proteome</keyword>
<proteinExistence type="predicted"/>
<evidence type="ECO:0008006" key="3">
    <source>
        <dbReference type="Google" id="ProtNLM"/>
    </source>
</evidence>
<dbReference type="AlphaFoldDB" id="A0AAD9H4T2"/>
<evidence type="ECO:0000313" key="1">
    <source>
        <dbReference type="EMBL" id="KAK2021782.1"/>
    </source>
</evidence>
<evidence type="ECO:0000313" key="2">
    <source>
        <dbReference type="Proteomes" id="UP001232148"/>
    </source>
</evidence>
<dbReference type="EMBL" id="MU843080">
    <property type="protein sequence ID" value="KAK2021782.1"/>
    <property type="molecule type" value="Genomic_DNA"/>
</dbReference>